<evidence type="ECO:0000313" key="2">
    <source>
        <dbReference type="EMBL" id="PKG28126.1"/>
    </source>
</evidence>
<sequence length="92" mass="10954">MQEENSQFFNKFMFGKEEPRHSGDDWILGRNRQEEKTAQYEKKENKVEQIINNLDYDELMTHVSDLMDSTEQLKPLLKQAGPVIKNFFNQKS</sequence>
<keyword evidence="3" id="KW-1185">Reference proteome</keyword>
<comment type="caution">
    <text evidence="2">The sequence shown here is derived from an EMBL/GenBank/DDBJ whole genome shotgun (WGS) entry which is preliminary data.</text>
</comment>
<gene>
    <name evidence="2" type="ORF">CWS20_14870</name>
</gene>
<feature type="compositionally biased region" description="Basic and acidic residues" evidence="1">
    <location>
        <begin position="14"/>
        <end position="24"/>
    </location>
</feature>
<dbReference type="AlphaFoldDB" id="A0A2N0ZF40"/>
<protein>
    <submittedName>
        <fullName evidence="2">Uncharacterized protein</fullName>
    </submittedName>
</protein>
<dbReference type="Proteomes" id="UP000233343">
    <property type="component" value="Unassembled WGS sequence"/>
</dbReference>
<accession>A0A2N0ZF40</accession>
<evidence type="ECO:0000313" key="3">
    <source>
        <dbReference type="Proteomes" id="UP000233343"/>
    </source>
</evidence>
<organism evidence="2 3">
    <name type="scientific">Cytobacillus horneckiae</name>
    <dbReference type="NCBI Taxonomy" id="549687"/>
    <lineage>
        <taxon>Bacteria</taxon>
        <taxon>Bacillati</taxon>
        <taxon>Bacillota</taxon>
        <taxon>Bacilli</taxon>
        <taxon>Bacillales</taxon>
        <taxon>Bacillaceae</taxon>
        <taxon>Cytobacillus</taxon>
    </lineage>
</organism>
<evidence type="ECO:0000256" key="1">
    <source>
        <dbReference type="SAM" id="MobiDB-lite"/>
    </source>
</evidence>
<reference evidence="2 3" key="1">
    <citation type="journal article" date="2010" name="Int. J. Syst. Evol. Microbiol.">
        <title>Bacillus horneckiae sp. nov., isolated from a spacecraft-assembly clean room.</title>
        <authorList>
            <person name="Vaishampayan P."/>
            <person name="Probst A."/>
            <person name="Krishnamurthi S."/>
            <person name="Ghosh S."/>
            <person name="Osman S."/>
            <person name="McDowall A."/>
            <person name="Ruckmani A."/>
            <person name="Mayilraj S."/>
            <person name="Venkateswaran K."/>
        </authorList>
    </citation>
    <scope>NUCLEOTIDE SEQUENCE [LARGE SCALE GENOMIC DNA]</scope>
    <source>
        <strain evidence="3">1PO1SC</strain>
    </source>
</reference>
<name>A0A2N0ZF40_9BACI</name>
<dbReference type="EMBL" id="PISD01000031">
    <property type="protein sequence ID" value="PKG28126.1"/>
    <property type="molecule type" value="Genomic_DNA"/>
</dbReference>
<feature type="region of interest" description="Disordered" evidence="1">
    <location>
        <begin position="1"/>
        <end position="32"/>
    </location>
</feature>
<dbReference type="RefSeq" id="WP_066196235.1">
    <property type="nucleotide sequence ID" value="NZ_JAFDQP010000006.1"/>
</dbReference>
<proteinExistence type="predicted"/>